<dbReference type="GO" id="GO:0015031">
    <property type="term" value="P:protein transport"/>
    <property type="evidence" value="ECO:0007669"/>
    <property type="project" value="UniProtKB-KW"/>
</dbReference>
<dbReference type="SUPFAM" id="SSF50677">
    <property type="entry name" value="ValRS/IleRS/LeuRS editing domain"/>
    <property type="match status" value="1"/>
</dbReference>
<dbReference type="InterPro" id="IPR050081">
    <property type="entry name" value="Ile-tRNA_ligase"/>
</dbReference>
<evidence type="ECO:0000256" key="4">
    <source>
        <dbReference type="ARBA" id="ARBA00013165"/>
    </source>
</evidence>
<dbReference type="SUPFAM" id="SSF52374">
    <property type="entry name" value="Nucleotidylyl transferase"/>
    <property type="match status" value="1"/>
</dbReference>
<comment type="subcellular location">
    <subcellularLocation>
        <location evidence="2">Mitochondrion</location>
    </subcellularLocation>
    <subcellularLocation>
        <location evidence="23">Plastid</location>
        <location evidence="23">Chloroplast outer membrane</location>
        <topology evidence="23">Single-pass membrane protein</topology>
    </subcellularLocation>
</comment>
<sequence length="2714" mass="299040">MDSNQSVSLSPTQATPQQHVITGNSNTSSIPIRAPLSFDSDFESAIKTHSRSSSISTSVKSFVSEEEVEEGFLSGDDGFETASERQEESLEVAVMEGDDVIVPKPSLGFSSIPPKARVSGDDDEEDEEVVDTEVVDEGVPTVVRVPMAEAPKVEVLEVVKGEEGGDSVVAVNGSEIIKDDNLVENGLVSESPVLGLGSAEVFEEKVPDTAEVFDEASAVSKEHALPENPDSGIFVQGSENGVLDSQVKGALSEVSPVLDSGSPEVVVDSVSGGVDVSNEALVVGKEDVSPENPKLDVIVNPEIGSREKEEVETKDEVVEKKKSKEEVDGTTIEHVDEKSDEVLGDELAINLNSSIEANTRIDTEQHNVVDSNEVPDNQGVEFLNEDVADAIDSKLVEEDKEVKSLSEEDLVETKSISLEPESVGVFYVQENQTSETKPVEVKAEKSVNVGVVSDQSPAVIEKSDESKAAEFLTDISKVDGNNDKISAVEKNLEPVENSAVETQETGHHESETGLVEVRNDDDEKIGTSEIPELETETVSAVETKPNEPASRLVVNEDDDVCADESQTADAVQSSVFDLEVKEEAEGEVDRFSDYDEAGGSVSDEDNDELNFGSTGTAEQIMKELMRGSGVSFRSGEDSSQDNSQRIDGQILMDSDDEVDTDEEGEGKELFDSAALAALLKAATSAGSDGGNVTITSQDGSRLFSVERPAGLGSSIRSKPASQPSRPNIFTSSELMTSGETESLLSEEEKNKLDKIQFVRVKFLRLIHRLGHTPDDPIAAQVLYRMVLAAGRQTGPSFSLETAKKTAMQLEAEKKDDLDFCLNIVVLGKTGVGKSATINSIFGEEKAKIGAFEPATTAVKEIVGTVGGVKIRVIDTPGLKSSVMEQTFNRKVLSSVKKMINKSPLDILLYVDRLDTQTRDLNDLPLLRTITNTLGSSIWRSAVVTLTHAASAPPDGPSGSPLSYEVFVAQRSHIVQQSIGQAVGDLRMMNPSLMNPVSLVENHPSCRKNREGQRILPNGQIWRPQLMMLCYSLKILSEVSALSKPQDPFDHRKLFGFRVRAPPLPYLLSSLLQSRAHPKLPDDQGGDNVDSDIDLEDLSDSDQEEEEDEYDQLPPFKPLRKSQIAKLSKDQRKAYFDEYDYRVKLLQKKQWKEELKRMKEMKTKGKYQTDNVDYIGEDAEQEGPAAVPVPLPDMVLPPSFDGDNPAYRYRFLEPTSQLLARPVLDSHGWDHDCGYDGVSLEENLAIAGKFPAGVAVQITKDKKEFNIHLDSSVAAKHGENGSTLAGFDIQTIGKQLGYIIRGETKFKNFKKNKTTGGVSITFLGENVATGLKVEDQICIGKRLTLVGSTGAIRSQGDVAYGANLEARLKEKDFPIGQDQSTLGLSLMKWRGDLALGANLQSQVSIGRSSKMSIRVGLNNKLSGQITVRTSSSEQLQLALVGILPVAISIYRSIWPSAAAITGLATEAIANSLAMGKSGGFSIAELTEENTTLVFDFEVGGIQASERQKGMYLEDEFVPLTPRGFTTSSWETEVKVQLEKDTLETMIKSMYSIRDQMADLTIPRHDPSKPCKLTASLDQEDEGIEWWNHCTEDGLCLGIFEKASTCGCYFTGVVTLWGVTSLLGNSQGSLEGGMYWCLASCQMSLSQFPGLVWSQRTCSTLGKTPSVDLFSLRNRSFSNNFPFFNKRYCSTNSFEESSSVSKRSRGPVMAAKKAADAKKQEDGKYKHTVDLPKTTFGMRANSIVREPEIQKLWDDNQVFKRVVDRNNGGSFVLHDGPPYANGNLHIGHALNKILKDIINRYKLLQNYKVHYVPGWDCHGLPIELKVLQSMDQNARKELTPLKLRAKAAKFAKDTVKSQMKSFKRYAVWGDWDNSYLTLNPDYEAAQIEVFGQMAMRGYIYRGRKPVHWSPSSRTALAEAELEYPEGHISKSIYAIFKVVSAPPTSNGLFEEFLPNLCLSIWTTTPWTVPANAAVAVNAKLQYAVTEVCLLSEDVSSAVGSGKRAVGSVLKTGQIKPFLIVASDLVPTLESKWGVKLTVKKTFLGSDLENCRYIHPIDKRECPVVIGGDYITTESGTGLVHTAPGHGQEDYVTGLKYGLPVISPVGDDGKFTEEAGNFSGLDVLGDGNTAIVKYLNDNLLIIMEEPYKHKYPYDWRTKKPTIFRATEQWFASVKGFRDAAMNAIGQVAWVPAQTENRISAMTSSRSDWCISRQRTWGVPIPVFYHVNSKEPLVNEETIDHIKSIISQKGSDAWWYMTVEELLPESYRHKASEYQKGMDTMDVWFDSGSSWSAVLEKRNGLNYPADLYLEGTDQHRGWFQSSLLTSIATKGKAPYLRVITHGFVLDERGLKMSKSLGNVVDPITVIEGGKNTKDAPGYGADVLRLWVSSVDYTNDVLIGPQILRQMSETYRKLRGTLRYLLSNLHDWKPEDAVSHSDLPTIDQYALFQLENVVMNIRDNYENYQFYKIFQIIQRFAIVDLSNFYFDVAKDRLYIGGAKSFTRKSCQTVLAAHLLLIVRVIAPILPHLAEDVWQNLPFEHAIEDGSVAKFVFETRWPLSNENWLAMHVEEVDFWGKLLELRTEVNKVLETARTGKLIGSSLDAKIYLHISDADLSKKLHKMCSSSNDADELHRIFITSQVEILSDKVNESAEKIPYSGDCLIQGKTRVWVGVSRAEGSKCERCWNYSTKVGSFADHPTLCGRCYNVIDIQPLPAVAAVV</sequence>
<dbReference type="FunFam" id="1.10.730.20:FF:000001">
    <property type="entry name" value="Isoleucine--tRNA ligase"/>
    <property type="match status" value="1"/>
</dbReference>
<dbReference type="Pfam" id="PF08264">
    <property type="entry name" value="Anticodon_1"/>
    <property type="match status" value="1"/>
</dbReference>
<comment type="cofactor">
    <cofactor evidence="1">
        <name>Mg(2+)</name>
        <dbReference type="ChEBI" id="CHEBI:18420"/>
    </cofactor>
</comment>
<proteinExistence type="inferred from homology"/>
<dbReference type="InterPro" id="IPR024283">
    <property type="entry name" value="TOC159_MAD"/>
</dbReference>
<dbReference type="GO" id="GO:0005524">
    <property type="term" value="F:ATP binding"/>
    <property type="evidence" value="ECO:0007669"/>
    <property type="project" value="UniProtKB-KW"/>
</dbReference>
<dbReference type="GO" id="GO:0005525">
    <property type="term" value="F:GTP binding"/>
    <property type="evidence" value="ECO:0007669"/>
    <property type="project" value="UniProtKB-KW"/>
</dbReference>
<keyword evidence="11" id="KW-0547">Nucleotide-binding</keyword>
<dbReference type="PANTHER" id="PTHR42765">
    <property type="entry name" value="SOLEUCYL-TRNA SYNTHETASE"/>
    <property type="match status" value="1"/>
</dbReference>
<dbReference type="EC" id="6.1.1.5" evidence="4"/>
<evidence type="ECO:0000256" key="26">
    <source>
        <dbReference type="ARBA" id="ARBA00048359"/>
    </source>
</evidence>
<evidence type="ECO:0000256" key="14">
    <source>
        <dbReference type="ARBA" id="ARBA00022833"/>
    </source>
</evidence>
<evidence type="ECO:0000313" key="29">
    <source>
        <dbReference type="EMBL" id="KAF5189437.1"/>
    </source>
</evidence>
<comment type="similarity">
    <text evidence="24">Belongs to the TRAFAC class TrmE-Era-EngA-EngB-Septin-like GTPase superfamily. AIG1/Toc34/Toc159-like paraseptin GTPase family. TOC159 subfamily.</text>
</comment>
<evidence type="ECO:0000256" key="13">
    <source>
        <dbReference type="ARBA" id="ARBA00022805"/>
    </source>
</evidence>
<dbReference type="GO" id="GO:0046872">
    <property type="term" value="F:metal ion binding"/>
    <property type="evidence" value="ECO:0007669"/>
    <property type="project" value="UniProtKB-KW"/>
</dbReference>
<evidence type="ECO:0000259" key="28">
    <source>
        <dbReference type="PROSITE" id="PS51720"/>
    </source>
</evidence>
<gene>
    <name evidence="29" type="ORF">FRX31_020967</name>
</gene>
<feature type="compositionally biased region" description="Polar residues" evidence="27">
    <location>
        <begin position="714"/>
        <end position="729"/>
    </location>
</feature>
<feature type="region of interest" description="Disordered" evidence="27">
    <location>
        <begin position="581"/>
        <end position="612"/>
    </location>
</feature>
<keyword evidence="19" id="KW-1133">Transmembrane helix</keyword>
<dbReference type="NCBIfam" id="TIGR00993">
    <property type="entry name" value="3a0901s04IAP86"/>
    <property type="match status" value="1"/>
</dbReference>
<dbReference type="HAMAP" id="MF_02002">
    <property type="entry name" value="Ile_tRNA_synth_type1"/>
    <property type="match status" value="1"/>
</dbReference>
<dbReference type="CDD" id="cd01853">
    <property type="entry name" value="Toc34_like"/>
    <property type="match status" value="1"/>
</dbReference>
<dbReference type="GO" id="GO:0048608">
    <property type="term" value="P:reproductive structure development"/>
    <property type="evidence" value="ECO:0007669"/>
    <property type="project" value="UniProtKB-ARBA"/>
</dbReference>
<dbReference type="FunFam" id="3.40.50.300:FF:000413">
    <property type="entry name" value="Translocase of chloroplast 120, chloroplastic"/>
    <property type="match status" value="1"/>
</dbReference>
<feature type="region of interest" description="Disordered" evidence="27">
    <location>
        <begin position="1076"/>
        <end position="1114"/>
    </location>
</feature>
<dbReference type="GO" id="GO:0002161">
    <property type="term" value="F:aminoacyl-tRNA deacylase activity"/>
    <property type="evidence" value="ECO:0007669"/>
    <property type="project" value="InterPro"/>
</dbReference>
<dbReference type="GO" id="GO:0009791">
    <property type="term" value="P:post-embryonic development"/>
    <property type="evidence" value="ECO:0007669"/>
    <property type="project" value="UniProtKB-ARBA"/>
</dbReference>
<evidence type="ECO:0000256" key="21">
    <source>
        <dbReference type="ARBA" id="ARBA00023136"/>
    </source>
</evidence>
<dbReference type="Gene3D" id="1.10.730.20">
    <property type="match status" value="1"/>
</dbReference>
<evidence type="ECO:0000256" key="7">
    <source>
        <dbReference type="ARBA" id="ARBA00022598"/>
    </source>
</evidence>
<evidence type="ECO:0000256" key="19">
    <source>
        <dbReference type="ARBA" id="ARBA00022989"/>
    </source>
</evidence>
<keyword evidence="20" id="KW-0342">GTP-binding</keyword>
<evidence type="ECO:0000256" key="15">
    <source>
        <dbReference type="ARBA" id="ARBA00022840"/>
    </source>
</evidence>
<evidence type="ECO:0000256" key="8">
    <source>
        <dbReference type="ARBA" id="ARBA00022640"/>
    </source>
</evidence>
<dbReference type="GO" id="GO:0005739">
    <property type="term" value="C:mitochondrion"/>
    <property type="evidence" value="ECO:0007669"/>
    <property type="project" value="UniProtKB-SubCell"/>
</dbReference>
<dbReference type="PROSITE" id="PS51720">
    <property type="entry name" value="G_AIG1"/>
    <property type="match status" value="1"/>
</dbReference>
<dbReference type="InterPro" id="IPR027417">
    <property type="entry name" value="P-loop_NTPase"/>
</dbReference>
<comment type="similarity">
    <text evidence="3">Belongs to the class-I aminoacyl-tRNA synthetase family.</text>
</comment>
<keyword evidence="22" id="KW-0030">Aminoacyl-tRNA synthetase</keyword>
<keyword evidence="12" id="KW-0378">Hydrolase</keyword>
<dbReference type="InterPro" id="IPR013155">
    <property type="entry name" value="M/V/L/I-tRNA-synth_anticd-bd"/>
</dbReference>
<dbReference type="Gene3D" id="3.90.740.10">
    <property type="entry name" value="Valyl/Leucyl/Isoleucyl-tRNA synthetase, editing domain"/>
    <property type="match status" value="1"/>
</dbReference>
<evidence type="ECO:0000256" key="20">
    <source>
        <dbReference type="ARBA" id="ARBA00023134"/>
    </source>
</evidence>
<keyword evidence="21" id="KW-0472">Membrane</keyword>
<evidence type="ECO:0000256" key="27">
    <source>
        <dbReference type="SAM" id="MobiDB-lite"/>
    </source>
</evidence>
<dbReference type="InterPro" id="IPR002300">
    <property type="entry name" value="aa-tRNA-synth_Ia"/>
</dbReference>
<feature type="compositionally biased region" description="Acidic residues" evidence="27">
    <location>
        <begin position="653"/>
        <end position="665"/>
    </location>
</feature>
<feature type="region of interest" description="Disordered" evidence="27">
    <location>
        <begin position="1"/>
        <end position="32"/>
    </location>
</feature>
<dbReference type="SUPFAM" id="SSF47323">
    <property type="entry name" value="Anticodon-binding domain of a subclass of class I aminoacyl-tRNA synthetases"/>
    <property type="match status" value="1"/>
</dbReference>
<dbReference type="GO" id="GO:0045036">
    <property type="term" value="P:protein targeting to chloroplast"/>
    <property type="evidence" value="ECO:0007669"/>
    <property type="project" value="InterPro"/>
</dbReference>
<keyword evidence="7 29" id="KW-0436">Ligase</keyword>
<keyword evidence="13" id="KW-1002">Plastid outer membrane</keyword>
<dbReference type="GO" id="GO:0006428">
    <property type="term" value="P:isoleucyl-tRNA aminoacylation"/>
    <property type="evidence" value="ECO:0007669"/>
    <property type="project" value="InterPro"/>
</dbReference>
<dbReference type="NCBIfam" id="TIGR00392">
    <property type="entry name" value="ileS"/>
    <property type="match status" value="1"/>
</dbReference>
<dbReference type="InterPro" id="IPR033708">
    <property type="entry name" value="Anticodon_Ile_BEm"/>
</dbReference>
<evidence type="ECO:0000256" key="9">
    <source>
        <dbReference type="ARBA" id="ARBA00022692"/>
    </source>
</evidence>
<feature type="compositionally biased region" description="Polar residues" evidence="27">
    <location>
        <begin position="1"/>
        <end position="30"/>
    </location>
</feature>
<keyword evidence="8" id="KW-0934">Plastid</keyword>
<dbReference type="EMBL" id="JABWDY010025471">
    <property type="protein sequence ID" value="KAF5189437.1"/>
    <property type="molecule type" value="Genomic_DNA"/>
</dbReference>
<evidence type="ECO:0000256" key="3">
    <source>
        <dbReference type="ARBA" id="ARBA00005594"/>
    </source>
</evidence>
<keyword evidence="15" id="KW-0067">ATP-binding</keyword>
<feature type="region of interest" description="Disordered" evidence="27">
    <location>
        <begin position="629"/>
        <end position="665"/>
    </location>
</feature>
<keyword evidence="16" id="KW-0460">Magnesium</keyword>
<dbReference type="InterPro" id="IPR006703">
    <property type="entry name" value="G_AIG1"/>
</dbReference>
<feature type="compositionally biased region" description="Acidic residues" evidence="27">
    <location>
        <begin position="121"/>
        <end position="132"/>
    </location>
</feature>
<dbReference type="Pfam" id="PF04548">
    <property type="entry name" value="AIG1"/>
    <property type="match status" value="1"/>
</dbReference>
<feature type="region of interest" description="Disordered" evidence="27">
    <location>
        <begin position="711"/>
        <end position="740"/>
    </location>
</feature>
<feature type="compositionally biased region" description="Acidic residues" evidence="27">
    <location>
        <begin position="1088"/>
        <end position="1110"/>
    </location>
</feature>
<feature type="compositionally biased region" description="Low complexity" evidence="27">
    <location>
        <begin position="730"/>
        <end position="740"/>
    </location>
</feature>
<evidence type="ECO:0000256" key="24">
    <source>
        <dbReference type="ARBA" id="ARBA00023775"/>
    </source>
</evidence>
<dbReference type="InterPro" id="IPR023585">
    <property type="entry name" value="Ile-tRNA-ligase_type1"/>
</dbReference>
<keyword evidence="9" id="KW-0812">Transmembrane</keyword>
<evidence type="ECO:0000256" key="6">
    <source>
        <dbReference type="ARBA" id="ARBA00022528"/>
    </source>
</evidence>
<dbReference type="GO" id="GO:0009707">
    <property type="term" value="C:chloroplast outer membrane"/>
    <property type="evidence" value="ECO:0007669"/>
    <property type="project" value="UniProtKB-SubCell"/>
</dbReference>
<dbReference type="CDD" id="cd00818">
    <property type="entry name" value="IleRS_core"/>
    <property type="match status" value="1"/>
</dbReference>
<dbReference type="InterPro" id="IPR014729">
    <property type="entry name" value="Rossmann-like_a/b/a_fold"/>
</dbReference>
<feature type="domain" description="AIG1-type G" evidence="28">
    <location>
        <begin position="818"/>
        <end position="1059"/>
    </location>
</feature>
<dbReference type="CDD" id="cd07960">
    <property type="entry name" value="Anticodon_Ia_Ile_BEm"/>
    <property type="match status" value="1"/>
</dbReference>
<evidence type="ECO:0000256" key="5">
    <source>
        <dbReference type="ARBA" id="ARBA00022448"/>
    </source>
</evidence>
<evidence type="ECO:0000256" key="18">
    <source>
        <dbReference type="ARBA" id="ARBA00022927"/>
    </source>
</evidence>
<dbReference type="SUPFAM" id="SSF52540">
    <property type="entry name" value="P-loop containing nucleoside triphosphate hydrolases"/>
    <property type="match status" value="1"/>
</dbReference>
<reference evidence="29 30" key="1">
    <citation type="submission" date="2020-06" db="EMBL/GenBank/DDBJ databases">
        <title>Transcriptomic and genomic resources for Thalictrum thalictroides and T. hernandezii: Facilitating candidate gene discovery in an emerging model plant lineage.</title>
        <authorList>
            <person name="Arias T."/>
            <person name="Riano-Pachon D.M."/>
            <person name="Di Stilio V.S."/>
        </authorList>
    </citation>
    <scope>NUCLEOTIDE SEQUENCE [LARGE SCALE GENOMIC DNA]</scope>
    <source>
        <strain evidence="30">cv. WT478/WT964</strain>
        <tissue evidence="29">Leaves</tissue>
    </source>
</reference>
<dbReference type="FunFam" id="3.90.740.10:FF:000013">
    <property type="entry name" value="Isoleucine--tRNA ligase, chloroplastic/mitochondrial"/>
    <property type="match status" value="1"/>
</dbReference>
<dbReference type="FunFam" id="1.10.10.830:FF:000003">
    <property type="entry name" value="Isoleucine--tRNA ligase, chloroplastic/mitochondrial"/>
    <property type="match status" value="1"/>
</dbReference>
<keyword evidence="5" id="KW-0813">Transport</keyword>
<accession>A0A7J6VXN5</accession>
<organism evidence="29 30">
    <name type="scientific">Thalictrum thalictroides</name>
    <name type="common">Rue-anemone</name>
    <name type="synonym">Anemone thalictroides</name>
    <dbReference type="NCBI Taxonomy" id="46969"/>
    <lineage>
        <taxon>Eukaryota</taxon>
        <taxon>Viridiplantae</taxon>
        <taxon>Streptophyta</taxon>
        <taxon>Embryophyta</taxon>
        <taxon>Tracheophyta</taxon>
        <taxon>Spermatophyta</taxon>
        <taxon>Magnoliopsida</taxon>
        <taxon>Ranunculales</taxon>
        <taxon>Ranunculaceae</taxon>
        <taxon>Thalictroideae</taxon>
        <taxon>Thalictrum</taxon>
    </lineage>
</organism>
<dbReference type="GO" id="GO:0000049">
    <property type="term" value="F:tRNA binding"/>
    <property type="evidence" value="ECO:0007669"/>
    <property type="project" value="InterPro"/>
</dbReference>
<dbReference type="InterPro" id="IPR010663">
    <property type="entry name" value="Znf_FPG/IleRS"/>
</dbReference>
<dbReference type="OrthoDB" id="10264412at2759"/>
<keyword evidence="17" id="KW-0648">Protein biosynthesis</keyword>
<feature type="compositionally biased region" description="Basic and acidic residues" evidence="27">
    <location>
        <begin position="581"/>
        <end position="593"/>
    </location>
</feature>
<dbReference type="InterPro" id="IPR009008">
    <property type="entry name" value="Val/Leu/Ile-tRNA-synth_edit"/>
</dbReference>
<dbReference type="GO" id="GO:0004822">
    <property type="term" value="F:isoleucine-tRNA ligase activity"/>
    <property type="evidence" value="ECO:0007669"/>
    <property type="project" value="UniProtKB-EC"/>
</dbReference>
<dbReference type="InterPro" id="IPR002301">
    <property type="entry name" value="Ile-tRNA-ligase"/>
</dbReference>
<keyword evidence="30" id="KW-1185">Reference proteome</keyword>
<dbReference type="PROSITE" id="PS00178">
    <property type="entry name" value="AA_TRNA_LIGASE_I"/>
    <property type="match status" value="1"/>
</dbReference>
<keyword evidence="10" id="KW-0479">Metal-binding</keyword>
<evidence type="ECO:0000256" key="2">
    <source>
        <dbReference type="ARBA" id="ARBA00004173"/>
    </source>
</evidence>
<dbReference type="Pfam" id="PF11886">
    <property type="entry name" value="TOC159_MAD"/>
    <property type="match status" value="1"/>
</dbReference>
<dbReference type="Gene3D" id="3.40.50.300">
    <property type="entry name" value="P-loop containing nucleotide triphosphate hydrolases"/>
    <property type="match status" value="1"/>
</dbReference>
<dbReference type="PRINTS" id="PR00984">
    <property type="entry name" value="TRNASYNTHILE"/>
</dbReference>
<dbReference type="Pfam" id="PF06827">
    <property type="entry name" value="zf-FPG_IleRS"/>
    <property type="match status" value="1"/>
</dbReference>
<evidence type="ECO:0000256" key="12">
    <source>
        <dbReference type="ARBA" id="ARBA00022801"/>
    </source>
</evidence>
<evidence type="ECO:0000256" key="22">
    <source>
        <dbReference type="ARBA" id="ARBA00023146"/>
    </source>
</evidence>
<dbReference type="Pfam" id="PF00133">
    <property type="entry name" value="tRNA-synt_1"/>
    <property type="match status" value="1"/>
</dbReference>
<evidence type="ECO:0000256" key="16">
    <source>
        <dbReference type="ARBA" id="ARBA00022842"/>
    </source>
</evidence>
<evidence type="ECO:0000256" key="17">
    <source>
        <dbReference type="ARBA" id="ARBA00022917"/>
    </source>
</evidence>
<comment type="caution">
    <text evidence="29">The sequence shown here is derived from an EMBL/GenBank/DDBJ whole genome shotgun (WGS) entry which is preliminary data.</text>
</comment>
<dbReference type="Proteomes" id="UP000554482">
    <property type="component" value="Unassembled WGS sequence"/>
</dbReference>
<dbReference type="InterPro" id="IPR005690">
    <property type="entry name" value="Toc86_159"/>
</dbReference>
<evidence type="ECO:0000256" key="10">
    <source>
        <dbReference type="ARBA" id="ARBA00022723"/>
    </source>
</evidence>
<dbReference type="InterPro" id="IPR009080">
    <property type="entry name" value="tRNAsynth_Ia_anticodon-bd"/>
</dbReference>
<evidence type="ECO:0000256" key="1">
    <source>
        <dbReference type="ARBA" id="ARBA00001946"/>
    </source>
</evidence>
<evidence type="ECO:0000256" key="23">
    <source>
        <dbReference type="ARBA" id="ARBA00023766"/>
    </source>
</evidence>
<feature type="region of interest" description="Disordered" evidence="27">
    <location>
        <begin position="112"/>
        <end position="132"/>
    </location>
</feature>
<dbReference type="GO" id="GO:0032543">
    <property type="term" value="P:mitochondrial translation"/>
    <property type="evidence" value="ECO:0007669"/>
    <property type="project" value="TreeGrafter"/>
</dbReference>
<dbReference type="InterPro" id="IPR001412">
    <property type="entry name" value="aa-tRNA-synth_I_CS"/>
</dbReference>
<keyword evidence="14" id="KW-0862">Zinc</keyword>
<evidence type="ECO:0000256" key="25">
    <source>
        <dbReference type="ARBA" id="ARBA00032665"/>
    </source>
</evidence>
<evidence type="ECO:0000313" key="30">
    <source>
        <dbReference type="Proteomes" id="UP000554482"/>
    </source>
</evidence>
<name>A0A7J6VXN5_THATH</name>
<dbReference type="FunFam" id="3.40.50.620:FF:000111">
    <property type="entry name" value="Mitochondrial isoleucyl-tRNA synthetase"/>
    <property type="match status" value="1"/>
</dbReference>
<evidence type="ECO:0000256" key="11">
    <source>
        <dbReference type="ARBA" id="ARBA00022741"/>
    </source>
</evidence>
<keyword evidence="6" id="KW-0150">Chloroplast</keyword>
<keyword evidence="18" id="KW-0653">Protein transport</keyword>
<dbReference type="GO" id="GO:0003924">
    <property type="term" value="F:GTPase activity"/>
    <property type="evidence" value="ECO:0007669"/>
    <property type="project" value="InterPro"/>
</dbReference>
<dbReference type="Gene3D" id="1.10.10.830">
    <property type="entry name" value="Ile-tRNA synthetase CP2 domain-like"/>
    <property type="match status" value="1"/>
</dbReference>
<protein>
    <recommendedName>
        <fullName evidence="4">isoleucine--tRNA ligase</fullName>
        <ecNumber evidence="4">6.1.1.5</ecNumber>
    </recommendedName>
    <alternativeName>
        <fullName evidence="25">Isoleucyl-tRNA synthetase</fullName>
    </alternativeName>
</protein>
<dbReference type="PANTHER" id="PTHR42765:SF1">
    <property type="entry name" value="ISOLEUCINE--TRNA LIGASE, MITOCHONDRIAL"/>
    <property type="match status" value="1"/>
</dbReference>
<dbReference type="Gene3D" id="3.40.50.620">
    <property type="entry name" value="HUPs"/>
    <property type="match status" value="2"/>
</dbReference>
<comment type="catalytic activity">
    <reaction evidence="26">
        <text>tRNA(Ile) + L-isoleucine + ATP = L-isoleucyl-tRNA(Ile) + AMP + diphosphate</text>
        <dbReference type="Rhea" id="RHEA:11060"/>
        <dbReference type="Rhea" id="RHEA-COMP:9666"/>
        <dbReference type="Rhea" id="RHEA-COMP:9695"/>
        <dbReference type="ChEBI" id="CHEBI:30616"/>
        <dbReference type="ChEBI" id="CHEBI:33019"/>
        <dbReference type="ChEBI" id="CHEBI:58045"/>
        <dbReference type="ChEBI" id="CHEBI:78442"/>
        <dbReference type="ChEBI" id="CHEBI:78528"/>
        <dbReference type="ChEBI" id="CHEBI:456215"/>
        <dbReference type="EC" id="6.1.1.5"/>
    </reaction>
</comment>